<dbReference type="SMART" id="SM00854">
    <property type="entry name" value="PGA_cap"/>
    <property type="match status" value="1"/>
</dbReference>
<sequence>MRSDVHRRGTAGPVAALLSALLLSACEASPVEETSSQEDLGSGTSAVRTAADPTTITLAFAGDVHFEGALTGEPRRPGATLGPMSQALRAADLAVVNLESAITTRGSPARKELEAPTDRYWFRSAPAALGVLARSGVDVVTVANNHGADYGVPGIRDTLRAAASAPVGVIGVGLDEEQAYAPHRVSVRGTEVAVLAADASRRESADPAWAVAPGSGPGLASARGPRAEQLVASVRAAAAEDDVVGVYLHWGEESNACPTTHQQSLSRLLSDAGADVVVGSHAHVPLGAGMLDGTYVSYGLGNFYWYHGHRSETGVLQVSLRAGEVVDDTWTPALIPTAGGDPQPLRGTARDDAVADWRSLRGCTDLAPGPGARAQDAAGAALPAFASTVRRIGPALRRTMTSHDPATCPVPLADLRHLTLSYVGFDGRSYRGQLVVAAEVASDVLSVFAALYESRFPIQRMRLIDAYDGDDELSMAANNTSAYNCRTVAGTDRWSDHAYGRAIDINPLQNPYVVGETVLPRAGRAFVSVDRTRGARTPAGVIHEGDVAHRAFERLGWSWGGFYTDPDYQHFSAP</sequence>
<organism evidence="3">
    <name type="scientific">freshwater metagenome</name>
    <dbReference type="NCBI Taxonomy" id="449393"/>
    <lineage>
        <taxon>unclassified sequences</taxon>
        <taxon>metagenomes</taxon>
        <taxon>ecological metagenomes</taxon>
    </lineage>
</organism>
<dbReference type="InterPro" id="IPR052169">
    <property type="entry name" value="CW_Biosynth-Accessory"/>
</dbReference>
<dbReference type="AlphaFoldDB" id="A0A6J6R0R7"/>
<evidence type="ECO:0000313" key="3">
    <source>
        <dbReference type="EMBL" id="CAB4717591.1"/>
    </source>
</evidence>
<reference evidence="3" key="1">
    <citation type="submission" date="2020-05" db="EMBL/GenBank/DDBJ databases">
        <authorList>
            <person name="Chiriac C."/>
            <person name="Salcher M."/>
            <person name="Ghai R."/>
            <person name="Kavagutti S V."/>
        </authorList>
    </citation>
    <scope>NUCLEOTIDE SEQUENCE</scope>
</reference>
<dbReference type="InterPro" id="IPR009045">
    <property type="entry name" value="Zn_M74/Hedgehog-like"/>
</dbReference>
<dbReference type="PROSITE" id="PS51257">
    <property type="entry name" value="PROKAR_LIPOPROTEIN"/>
    <property type="match status" value="1"/>
</dbReference>
<proteinExistence type="inferred from homology"/>
<dbReference type="InterPro" id="IPR029052">
    <property type="entry name" value="Metallo-depent_PP-like"/>
</dbReference>
<dbReference type="GO" id="GO:0008233">
    <property type="term" value="F:peptidase activity"/>
    <property type="evidence" value="ECO:0007669"/>
    <property type="project" value="InterPro"/>
</dbReference>
<evidence type="ECO:0000259" key="2">
    <source>
        <dbReference type="SMART" id="SM00854"/>
    </source>
</evidence>
<dbReference type="Pfam" id="PF09587">
    <property type="entry name" value="PGA_cap"/>
    <property type="match status" value="1"/>
</dbReference>
<dbReference type="InterPro" id="IPR019079">
    <property type="entry name" value="Capsule_synth_CapA"/>
</dbReference>
<dbReference type="CDD" id="cd07381">
    <property type="entry name" value="MPP_CapA"/>
    <property type="match status" value="1"/>
</dbReference>
<dbReference type="SUPFAM" id="SSF56300">
    <property type="entry name" value="Metallo-dependent phosphatases"/>
    <property type="match status" value="1"/>
</dbReference>
<dbReference type="SUPFAM" id="SSF55166">
    <property type="entry name" value="Hedgehog/DD-peptidase"/>
    <property type="match status" value="1"/>
</dbReference>
<dbReference type="PANTHER" id="PTHR33393">
    <property type="entry name" value="POLYGLUTAMINE SYNTHESIS ACCESSORY PROTEIN RV0574C-RELATED"/>
    <property type="match status" value="1"/>
</dbReference>
<protein>
    <submittedName>
        <fullName evidence="3">Unannotated protein</fullName>
    </submittedName>
</protein>
<dbReference type="Pfam" id="PF13539">
    <property type="entry name" value="Peptidase_M15_4"/>
    <property type="match status" value="1"/>
</dbReference>
<feature type="domain" description="Capsule synthesis protein CapA" evidence="2">
    <location>
        <begin position="57"/>
        <end position="307"/>
    </location>
</feature>
<dbReference type="InterPro" id="IPR039561">
    <property type="entry name" value="Peptidase_M15C"/>
</dbReference>
<gene>
    <name evidence="3" type="ORF">UFOPK2579_01783</name>
</gene>
<evidence type="ECO:0000256" key="1">
    <source>
        <dbReference type="ARBA" id="ARBA00005662"/>
    </source>
</evidence>
<dbReference type="EMBL" id="CAEZXR010000220">
    <property type="protein sequence ID" value="CAB4717591.1"/>
    <property type="molecule type" value="Genomic_DNA"/>
</dbReference>
<accession>A0A6J6R0R7</accession>
<name>A0A6J6R0R7_9ZZZZ</name>
<dbReference type="Gene3D" id="3.60.21.10">
    <property type="match status" value="1"/>
</dbReference>
<dbReference type="PANTHER" id="PTHR33393:SF13">
    <property type="entry name" value="PGA BIOSYNTHESIS PROTEIN CAPA"/>
    <property type="match status" value="1"/>
</dbReference>
<dbReference type="Gene3D" id="3.30.1380.10">
    <property type="match status" value="1"/>
</dbReference>
<comment type="similarity">
    <text evidence="1">Belongs to the CapA family.</text>
</comment>